<reference evidence="1" key="1">
    <citation type="submission" date="2014-11" db="EMBL/GenBank/DDBJ databases">
        <authorList>
            <person name="Amaro Gonzalez C."/>
        </authorList>
    </citation>
    <scope>NUCLEOTIDE SEQUENCE</scope>
</reference>
<proteinExistence type="predicted"/>
<protein>
    <submittedName>
        <fullName evidence="1">Uncharacterized protein</fullName>
    </submittedName>
</protein>
<name>A0A0E9W5V8_ANGAN</name>
<evidence type="ECO:0000313" key="1">
    <source>
        <dbReference type="EMBL" id="JAH85739.1"/>
    </source>
</evidence>
<organism evidence="1">
    <name type="scientific">Anguilla anguilla</name>
    <name type="common">European freshwater eel</name>
    <name type="synonym">Muraena anguilla</name>
    <dbReference type="NCBI Taxonomy" id="7936"/>
    <lineage>
        <taxon>Eukaryota</taxon>
        <taxon>Metazoa</taxon>
        <taxon>Chordata</taxon>
        <taxon>Craniata</taxon>
        <taxon>Vertebrata</taxon>
        <taxon>Euteleostomi</taxon>
        <taxon>Actinopterygii</taxon>
        <taxon>Neopterygii</taxon>
        <taxon>Teleostei</taxon>
        <taxon>Anguilliformes</taxon>
        <taxon>Anguillidae</taxon>
        <taxon>Anguilla</taxon>
    </lineage>
</organism>
<dbReference type="AlphaFoldDB" id="A0A0E9W5V8"/>
<dbReference type="EMBL" id="GBXM01022838">
    <property type="protein sequence ID" value="JAH85739.1"/>
    <property type="molecule type" value="Transcribed_RNA"/>
</dbReference>
<accession>A0A0E9W5V8</accession>
<sequence length="35" mass="3939">MCMESSVPAGSESSPLVASAKGSKDWRFWIEDMRY</sequence>
<reference evidence="1" key="2">
    <citation type="journal article" date="2015" name="Fish Shellfish Immunol.">
        <title>Early steps in the European eel (Anguilla anguilla)-Vibrio vulnificus interaction in the gills: Role of the RtxA13 toxin.</title>
        <authorList>
            <person name="Callol A."/>
            <person name="Pajuelo D."/>
            <person name="Ebbesson L."/>
            <person name="Teles M."/>
            <person name="MacKenzie S."/>
            <person name="Amaro C."/>
        </authorList>
    </citation>
    <scope>NUCLEOTIDE SEQUENCE</scope>
</reference>